<sequence length="60" mass="7000">MGEFEDFDEDPNSDGAENVALALLPILIHHHLMLHKLHLREIQRRRKWWCLELGGLAQVS</sequence>
<reference evidence="1 2" key="1">
    <citation type="submission" date="2024-01" db="EMBL/GenBank/DDBJ databases">
        <title>Genome assemblies of Stephania.</title>
        <authorList>
            <person name="Yang L."/>
        </authorList>
    </citation>
    <scope>NUCLEOTIDE SEQUENCE [LARGE SCALE GENOMIC DNA]</scope>
    <source>
        <strain evidence="1">QJT</strain>
        <tissue evidence="1">Leaf</tissue>
    </source>
</reference>
<protein>
    <submittedName>
        <fullName evidence="1">Uncharacterized protein</fullName>
    </submittedName>
</protein>
<keyword evidence="2" id="KW-1185">Reference proteome</keyword>
<accession>A0AAP0HJ16</accession>
<evidence type="ECO:0000313" key="2">
    <source>
        <dbReference type="Proteomes" id="UP001417504"/>
    </source>
</evidence>
<dbReference type="Proteomes" id="UP001417504">
    <property type="component" value="Unassembled WGS sequence"/>
</dbReference>
<organism evidence="1 2">
    <name type="scientific">Stephania japonica</name>
    <dbReference type="NCBI Taxonomy" id="461633"/>
    <lineage>
        <taxon>Eukaryota</taxon>
        <taxon>Viridiplantae</taxon>
        <taxon>Streptophyta</taxon>
        <taxon>Embryophyta</taxon>
        <taxon>Tracheophyta</taxon>
        <taxon>Spermatophyta</taxon>
        <taxon>Magnoliopsida</taxon>
        <taxon>Ranunculales</taxon>
        <taxon>Menispermaceae</taxon>
        <taxon>Menispermoideae</taxon>
        <taxon>Cissampelideae</taxon>
        <taxon>Stephania</taxon>
    </lineage>
</organism>
<dbReference type="AlphaFoldDB" id="A0AAP0HJ16"/>
<name>A0AAP0HJ16_9MAGN</name>
<evidence type="ECO:0000313" key="1">
    <source>
        <dbReference type="EMBL" id="KAK9090313.1"/>
    </source>
</evidence>
<dbReference type="EMBL" id="JBBNAE010000010">
    <property type="protein sequence ID" value="KAK9090313.1"/>
    <property type="molecule type" value="Genomic_DNA"/>
</dbReference>
<gene>
    <name evidence="1" type="ORF">Sjap_023490</name>
</gene>
<comment type="caution">
    <text evidence="1">The sequence shown here is derived from an EMBL/GenBank/DDBJ whole genome shotgun (WGS) entry which is preliminary data.</text>
</comment>
<proteinExistence type="predicted"/>